<keyword evidence="11 12" id="KW-0694">RNA-binding</keyword>
<keyword evidence="12" id="KW-0507">mRNA processing</keyword>
<reference evidence="14 15" key="1">
    <citation type="submission" date="2023-04" db="EMBL/GenBank/DDBJ databases">
        <title>Genome of Basidiobolus ranarum AG-B5.</title>
        <authorList>
            <person name="Stajich J.E."/>
            <person name="Carter-House D."/>
            <person name="Gryganskyi A."/>
        </authorList>
    </citation>
    <scope>NUCLEOTIDE SEQUENCE [LARGE SCALE GENOMIC DNA]</scope>
    <source>
        <strain evidence="14 15">AG-B5</strain>
    </source>
</reference>
<dbReference type="EMBL" id="JASJQH010007159">
    <property type="protein sequence ID" value="KAK9717133.1"/>
    <property type="molecule type" value="Genomic_DNA"/>
</dbReference>
<keyword evidence="7" id="KW-1133">Transmembrane helix</keyword>
<evidence type="ECO:0000256" key="10">
    <source>
        <dbReference type="ARBA" id="ARBA00025276"/>
    </source>
</evidence>
<evidence type="ECO:0000256" key="9">
    <source>
        <dbReference type="ARBA" id="ARBA00023136"/>
    </source>
</evidence>
<feature type="domain" description="RRM" evidence="13">
    <location>
        <begin position="169"/>
        <end position="246"/>
    </location>
</feature>
<comment type="similarity">
    <text evidence="2 12">Belongs to the YME2 family.</text>
</comment>
<dbReference type="InterPro" id="IPR012677">
    <property type="entry name" value="Nucleotide-bd_a/b_plait_sf"/>
</dbReference>
<evidence type="ECO:0000313" key="15">
    <source>
        <dbReference type="Proteomes" id="UP001479436"/>
    </source>
</evidence>
<comment type="function">
    <text evidence="10 12">Plays a role in maintaining the mitochondrial genome and in controlling the mtDNA escape. Involved in the regulation of mtDNA nucleotide structure and number. May have a dispensable role in early maturation of pre-rRNA.</text>
</comment>
<evidence type="ECO:0000256" key="7">
    <source>
        <dbReference type="ARBA" id="ARBA00022989"/>
    </source>
</evidence>
<dbReference type="Gene3D" id="3.40.50.300">
    <property type="entry name" value="P-loop containing nucleotide triphosphate hydrolases"/>
    <property type="match status" value="1"/>
</dbReference>
<evidence type="ECO:0000256" key="6">
    <source>
        <dbReference type="ARBA" id="ARBA00022946"/>
    </source>
</evidence>
<keyword evidence="4" id="KW-0812">Transmembrane</keyword>
<evidence type="ECO:0000256" key="2">
    <source>
        <dbReference type="ARBA" id="ARBA00010320"/>
    </source>
</evidence>
<dbReference type="InterPro" id="IPR035979">
    <property type="entry name" value="RBD_domain_sf"/>
</dbReference>
<evidence type="ECO:0000256" key="12">
    <source>
        <dbReference type="RuleBase" id="RU367108"/>
    </source>
</evidence>
<dbReference type="InterPro" id="IPR018850">
    <property type="entry name" value="Mt_escape_2_C"/>
</dbReference>
<evidence type="ECO:0000256" key="1">
    <source>
        <dbReference type="ARBA" id="ARBA00004434"/>
    </source>
</evidence>
<keyword evidence="9" id="KW-0472">Membrane</keyword>
<dbReference type="Gene3D" id="3.30.70.330">
    <property type="match status" value="1"/>
</dbReference>
<proteinExistence type="inferred from homology"/>
<accession>A0ABR2W2F5</accession>
<dbReference type="PANTHER" id="PTHR32198:SF2">
    <property type="entry name" value="MITOCHONDRIAL ESCAPE PROTEIN 2"/>
    <property type="match status" value="1"/>
</dbReference>
<keyword evidence="15" id="KW-1185">Reference proteome</keyword>
<keyword evidence="6" id="KW-0809">Transit peptide</keyword>
<evidence type="ECO:0000256" key="11">
    <source>
        <dbReference type="PROSITE-ProRule" id="PRU00176"/>
    </source>
</evidence>
<evidence type="ECO:0000256" key="3">
    <source>
        <dbReference type="ARBA" id="ARBA00020222"/>
    </source>
</evidence>
<dbReference type="SUPFAM" id="SSF54928">
    <property type="entry name" value="RNA-binding domain, RBD"/>
    <property type="match status" value="1"/>
</dbReference>
<evidence type="ECO:0000259" key="13">
    <source>
        <dbReference type="PROSITE" id="PS50102"/>
    </source>
</evidence>
<comment type="subcellular location">
    <subcellularLocation>
        <location evidence="1 12">Mitochondrion inner membrane</location>
        <topology evidence="1 12">Single-pass membrane protein</topology>
    </subcellularLocation>
</comment>
<dbReference type="Pfam" id="PF10443">
    <property type="entry name" value="RNA12"/>
    <property type="match status" value="1"/>
</dbReference>
<dbReference type="Pfam" id="PF00076">
    <property type="entry name" value="RRM_1"/>
    <property type="match status" value="1"/>
</dbReference>
<organism evidence="14 15">
    <name type="scientific">Basidiobolus ranarum</name>
    <dbReference type="NCBI Taxonomy" id="34480"/>
    <lineage>
        <taxon>Eukaryota</taxon>
        <taxon>Fungi</taxon>
        <taxon>Fungi incertae sedis</taxon>
        <taxon>Zoopagomycota</taxon>
        <taxon>Entomophthoromycotina</taxon>
        <taxon>Basidiobolomycetes</taxon>
        <taxon>Basidiobolales</taxon>
        <taxon>Basidiobolaceae</taxon>
        <taxon>Basidiobolus</taxon>
    </lineage>
</organism>
<dbReference type="CDD" id="cd12433">
    <property type="entry name" value="RRM_Yme2p_like"/>
    <property type="match status" value="1"/>
</dbReference>
<gene>
    <name evidence="14" type="primary">YME2</name>
    <name evidence="14" type="ORF">K7432_006430</name>
</gene>
<dbReference type="SUPFAM" id="SSF52540">
    <property type="entry name" value="P-loop containing nucleoside triphosphate hydrolases"/>
    <property type="match status" value="1"/>
</dbReference>
<sequence length="779" mass="88497">MLSLKSTRKLVFTRGFPVQRRFLTNTNGTGLSGVSEQIIEPVRAAIYYDNVYPIRFARFDIRNLLFQPTKSSLERKVKTSLLPENLPFDFQVRGVEPRLKDGGMLMYYTFNLSKAGTDVVNAQKEIVSHIRTHLETGLKVNWFNGQKTHAFRVKGEPFIEDMLTKYPTSRLRVEFQGSDLSIETLFKEFRPFGKIFDIQLQSPASKDLPRHAIVQFSRIRSATSAKNCVHGEVIGGTRLNIGYEKTMKANVIRDWVTSHPRFTIPFFAASSIGIIYAILDPIRVFFVTNQLTQRFNPDQYPALRWIRRETIDRLMLFKNKKDIKQSSILGGREQDEARLRALLQEAPGSFILVTGPQGSGKEELVKKLTGDCKHKVIIDCKKISAARNDNELLKNLAKQVGYFPLFSYLVGATNLLDNFVSATTGQKAGLSSTTGSQIKKILECIAISLHSVVRKIKKDHEDESKEKPMLPENEDIPIVIIDGFMHKETEQLQDLWTNLAEWGALLVEGKLAHVIFVSKNVAALKHLSKALPQKPIDVVTLRDASPDNAMAYVQHALGTGDLPELKESVSLLGGRLTDLEQFIQKVKMGFTPTEAIDDIIHKSLNELRKNAFGGDFSKQKQLQWSPIQIWYLIQEIIKNAEVNYDQVVFSRLFNGNEEALHAMEYSGLISINHVHGRPYSVRPGKPIYYSVFAELLQDTQFASKMSILTNKQIISEETEKILKYEQELKDIHGAFMNIRIPKEMESRIKWLVENVKSSHEKVATLEKENKESLDTLSQI</sequence>
<dbReference type="PANTHER" id="PTHR32198">
    <property type="entry name" value="MITOCHONDRIAL ESCAPE PROTEIN 2"/>
    <property type="match status" value="1"/>
</dbReference>
<protein>
    <recommendedName>
        <fullName evidence="3 12">Mitochondrial escape protein 2</fullName>
    </recommendedName>
</protein>
<evidence type="ECO:0000256" key="8">
    <source>
        <dbReference type="ARBA" id="ARBA00023128"/>
    </source>
</evidence>
<dbReference type="InterPro" id="IPR027417">
    <property type="entry name" value="P-loop_NTPase"/>
</dbReference>
<evidence type="ECO:0000256" key="5">
    <source>
        <dbReference type="ARBA" id="ARBA00022792"/>
    </source>
</evidence>
<evidence type="ECO:0000313" key="14">
    <source>
        <dbReference type="EMBL" id="KAK9717133.1"/>
    </source>
</evidence>
<dbReference type="Proteomes" id="UP001479436">
    <property type="component" value="Unassembled WGS sequence"/>
</dbReference>
<dbReference type="InterPro" id="IPR034260">
    <property type="entry name" value="Yme2_RRM"/>
</dbReference>
<comment type="caution">
    <text evidence="14">The sequence shown here is derived from an EMBL/GenBank/DDBJ whole genome shotgun (WGS) entry which is preliminary data.</text>
</comment>
<dbReference type="InterPro" id="IPR000504">
    <property type="entry name" value="RRM_dom"/>
</dbReference>
<keyword evidence="5 12" id="KW-0999">Mitochondrion inner membrane</keyword>
<dbReference type="PROSITE" id="PS50102">
    <property type="entry name" value="RRM"/>
    <property type="match status" value="1"/>
</dbReference>
<dbReference type="InterPro" id="IPR039627">
    <property type="entry name" value="Yme2_C"/>
</dbReference>
<name>A0ABR2W2F5_9FUNG</name>
<evidence type="ECO:0000256" key="4">
    <source>
        <dbReference type="ARBA" id="ARBA00022692"/>
    </source>
</evidence>
<dbReference type="SMART" id="SM00360">
    <property type="entry name" value="RRM"/>
    <property type="match status" value="1"/>
</dbReference>
<keyword evidence="8 12" id="KW-0496">Mitochondrion</keyword>